<organism evidence="2 3">
    <name type="scientific">Quercus suber</name>
    <name type="common">Cork oak</name>
    <dbReference type="NCBI Taxonomy" id="58331"/>
    <lineage>
        <taxon>Eukaryota</taxon>
        <taxon>Viridiplantae</taxon>
        <taxon>Streptophyta</taxon>
        <taxon>Embryophyta</taxon>
        <taxon>Tracheophyta</taxon>
        <taxon>Spermatophyta</taxon>
        <taxon>Magnoliopsida</taxon>
        <taxon>eudicotyledons</taxon>
        <taxon>Gunneridae</taxon>
        <taxon>Pentapetalae</taxon>
        <taxon>rosids</taxon>
        <taxon>fabids</taxon>
        <taxon>Fagales</taxon>
        <taxon>Fagaceae</taxon>
        <taxon>Quercus</taxon>
    </lineage>
</organism>
<keyword evidence="1" id="KW-0732">Signal</keyword>
<comment type="caution">
    <text evidence="2">The sequence shown here is derived from an EMBL/GenBank/DDBJ whole genome shotgun (WGS) entry which is preliminary data.</text>
</comment>
<proteinExistence type="predicted"/>
<name>A0AAW0JVH5_QUESU</name>
<feature type="chain" id="PRO_5043743455" description="Secreted protein" evidence="1">
    <location>
        <begin position="22"/>
        <end position="86"/>
    </location>
</feature>
<sequence>MEALLLARVLVLLSISHSTVALVQITLHKLAHPQTILGSLRTNALKLIAMLMMIRTAHLLALVHPTMLSLSVHELRRGIMCSLLSK</sequence>
<dbReference type="Proteomes" id="UP000237347">
    <property type="component" value="Unassembled WGS sequence"/>
</dbReference>
<protein>
    <recommendedName>
        <fullName evidence="4">Secreted protein</fullName>
    </recommendedName>
</protein>
<reference evidence="2 3" key="1">
    <citation type="journal article" date="2018" name="Sci. Data">
        <title>The draft genome sequence of cork oak.</title>
        <authorList>
            <person name="Ramos A.M."/>
            <person name="Usie A."/>
            <person name="Barbosa P."/>
            <person name="Barros P.M."/>
            <person name="Capote T."/>
            <person name="Chaves I."/>
            <person name="Simoes F."/>
            <person name="Abreu I."/>
            <person name="Carrasquinho I."/>
            <person name="Faro C."/>
            <person name="Guimaraes J.B."/>
            <person name="Mendonca D."/>
            <person name="Nobrega F."/>
            <person name="Rodrigues L."/>
            <person name="Saibo N.J.M."/>
            <person name="Varela M.C."/>
            <person name="Egas C."/>
            <person name="Matos J."/>
            <person name="Miguel C.M."/>
            <person name="Oliveira M.M."/>
            <person name="Ricardo C.P."/>
            <person name="Goncalves S."/>
        </authorList>
    </citation>
    <scope>NUCLEOTIDE SEQUENCE [LARGE SCALE GENOMIC DNA]</scope>
    <source>
        <strain evidence="3">cv. HL8</strain>
    </source>
</reference>
<dbReference type="EMBL" id="PKMF04000456">
    <property type="protein sequence ID" value="KAK7830758.1"/>
    <property type="molecule type" value="Genomic_DNA"/>
</dbReference>
<dbReference type="AlphaFoldDB" id="A0AAW0JVH5"/>
<evidence type="ECO:0000313" key="2">
    <source>
        <dbReference type="EMBL" id="KAK7830758.1"/>
    </source>
</evidence>
<feature type="signal peptide" evidence="1">
    <location>
        <begin position="1"/>
        <end position="21"/>
    </location>
</feature>
<accession>A0AAW0JVH5</accession>
<evidence type="ECO:0008006" key="4">
    <source>
        <dbReference type="Google" id="ProtNLM"/>
    </source>
</evidence>
<gene>
    <name evidence="2" type="ORF">CFP56_027978</name>
</gene>
<evidence type="ECO:0000256" key="1">
    <source>
        <dbReference type="SAM" id="SignalP"/>
    </source>
</evidence>
<evidence type="ECO:0000313" key="3">
    <source>
        <dbReference type="Proteomes" id="UP000237347"/>
    </source>
</evidence>
<keyword evidence="3" id="KW-1185">Reference proteome</keyword>